<gene>
    <name evidence="6" type="ORF">PFISCL1PPCAC_23561</name>
</gene>
<organism evidence="6 7">
    <name type="scientific">Pristionchus fissidentatus</name>
    <dbReference type="NCBI Taxonomy" id="1538716"/>
    <lineage>
        <taxon>Eukaryota</taxon>
        <taxon>Metazoa</taxon>
        <taxon>Ecdysozoa</taxon>
        <taxon>Nematoda</taxon>
        <taxon>Chromadorea</taxon>
        <taxon>Rhabditida</taxon>
        <taxon>Rhabditina</taxon>
        <taxon>Diplogasteromorpha</taxon>
        <taxon>Diplogasteroidea</taxon>
        <taxon>Neodiplogasteridae</taxon>
        <taxon>Pristionchus</taxon>
    </lineage>
</organism>
<feature type="non-terminal residue" evidence="6">
    <location>
        <position position="1"/>
    </location>
</feature>
<sequence>SGAMAVPNLAKNLKKMADLPPKVVCTWDKAARIRRNEEIWAKEDSIVHRLPEHYKKRYWNNVLADAKPVHYRPPTARVMWDETRLEQIELEDNPIRPIYPPEADEGLWGGEGVVKGWIESDPFVKKKVLPRRWVPHLWFPNLKKSVIYSEILDKYLNITVTERALRLIDEHHGLDYYILETAEIDLASKLALKLKREMLLTLARKEYHKEDEERREYIHNKYARFAISEEEADWVGLDLNEAARKQQEREEATAPVPLKYKLEAELVSRLIAGEDAVANEEEFRPKTEESKFGDKLLGQFFNPIGEKFK</sequence>
<accession>A0AAV5WNG7</accession>
<evidence type="ECO:0000256" key="2">
    <source>
        <dbReference type="ARBA" id="ARBA00022980"/>
    </source>
</evidence>
<dbReference type="AlphaFoldDB" id="A0AAV5WNG7"/>
<dbReference type="Proteomes" id="UP001432322">
    <property type="component" value="Unassembled WGS sequence"/>
</dbReference>
<evidence type="ECO:0000313" key="6">
    <source>
        <dbReference type="EMBL" id="GMT32264.1"/>
    </source>
</evidence>
<dbReference type="GO" id="GO:0005762">
    <property type="term" value="C:mitochondrial large ribosomal subunit"/>
    <property type="evidence" value="ECO:0007669"/>
    <property type="project" value="TreeGrafter"/>
</dbReference>
<evidence type="ECO:0000256" key="3">
    <source>
        <dbReference type="ARBA" id="ARBA00023274"/>
    </source>
</evidence>
<dbReference type="SUPFAM" id="SSF143800">
    <property type="entry name" value="L28p-like"/>
    <property type="match status" value="1"/>
</dbReference>
<dbReference type="InterPro" id="IPR034704">
    <property type="entry name" value="Ribosomal_bL28/bL31-like_sf"/>
</dbReference>
<dbReference type="InterPro" id="IPR026569">
    <property type="entry name" value="Ribosomal_bL28"/>
</dbReference>
<name>A0AAV5WNG7_9BILA</name>
<dbReference type="PANTHER" id="PTHR13528:SF2">
    <property type="entry name" value="LARGE RIBOSOMAL SUBUNIT PROTEIN BL28M"/>
    <property type="match status" value="1"/>
</dbReference>
<evidence type="ECO:0000256" key="5">
    <source>
        <dbReference type="ARBA" id="ARBA00035538"/>
    </source>
</evidence>
<keyword evidence="2" id="KW-0689">Ribosomal protein</keyword>
<keyword evidence="7" id="KW-1185">Reference proteome</keyword>
<keyword evidence="3" id="KW-0687">Ribonucleoprotein</keyword>
<proteinExistence type="inferred from homology"/>
<dbReference type="EMBL" id="BTSY01000006">
    <property type="protein sequence ID" value="GMT32264.1"/>
    <property type="molecule type" value="Genomic_DNA"/>
</dbReference>
<dbReference type="Gene3D" id="2.30.170.40">
    <property type="entry name" value="Ribosomal protein L28/L24"/>
    <property type="match status" value="1"/>
</dbReference>
<protein>
    <recommendedName>
        <fullName evidence="4">Large ribosomal subunit protein bL28m</fullName>
    </recommendedName>
    <alternativeName>
        <fullName evidence="5">39S ribosomal protein L28, mitochondrial</fullName>
    </alternativeName>
</protein>
<dbReference type="InterPro" id="IPR037147">
    <property type="entry name" value="Ribosomal_bL28_sf"/>
</dbReference>
<evidence type="ECO:0000256" key="1">
    <source>
        <dbReference type="ARBA" id="ARBA00008760"/>
    </source>
</evidence>
<comment type="similarity">
    <text evidence="1">Belongs to the bacterial ribosomal protein bL28 family.</text>
</comment>
<evidence type="ECO:0000313" key="7">
    <source>
        <dbReference type="Proteomes" id="UP001432322"/>
    </source>
</evidence>
<dbReference type="PANTHER" id="PTHR13528">
    <property type="entry name" value="39S RIBOSOMAL PROTEIN L28, MITOCHONDRIAL"/>
    <property type="match status" value="1"/>
</dbReference>
<comment type="caution">
    <text evidence="6">The sequence shown here is derived from an EMBL/GenBank/DDBJ whole genome shotgun (WGS) entry which is preliminary data.</text>
</comment>
<evidence type="ECO:0000256" key="4">
    <source>
        <dbReference type="ARBA" id="ARBA00035269"/>
    </source>
</evidence>
<reference evidence="6" key="1">
    <citation type="submission" date="2023-10" db="EMBL/GenBank/DDBJ databases">
        <title>Genome assembly of Pristionchus species.</title>
        <authorList>
            <person name="Yoshida K."/>
            <person name="Sommer R.J."/>
        </authorList>
    </citation>
    <scope>NUCLEOTIDE SEQUENCE</scope>
    <source>
        <strain evidence="6">RS5133</strain>
    </source>
</reference>
<dbReference type="GO" id="GO:0003735">
    <property type="term" value="F:structural constituent of ribosome"/>
    <property type="evidence" value="ECO:0007669"/>
    <property type="project" value="InterPro"/>
</dbReference>